<proteinExistence type="predicted"/>
<dbReference type="AlphaFoldDB" id="A0A6V8NN45"/>
<gene>
    <name evidence="1" type="ORF">HKBW3S06_00989</name>
</gene>
<name>A0A6V8NN45_9ACTN</name>
<reference evidence="1 2" key="1">
    <citation type="journal article" date="2020" name="Front. Microbiol.">
        <title>Single-cell genomics of novel Actinobacteria with the Wood-Ljungdahl pathway discovered in a serpentinizing system.</title>
        <authorList>
            <person name="Merino N."/>
            <person name="Kawai M."/>
            <person name="Boyd E.S."/>
            <person name="Colman D.R."/>
            <person name="McGlynn S.E."/>
            <person name="Nealson K.H."/>
            <person name="Kurokawa K."/>
            <person name="Hongoh Y."/>
        </authorList>
    </citation>
    <scope>NUCLEOTIDE SEQUENCE [LARGE SCALE GENOMIC DNA]</scope>
    <source>
        <strain evidence="1 2">S06</strain>
    </source>
</reference>
<dbReference type="Proteomes" id="UP000580051">
    <property type="component" value="Unassembled WGS sequence"/>
</dbReference>
<evidence type="ECO:0000313" key="2">
    <source>
        <dbReference type="Proteomes" id="UP000580051"/>
    </source>
</evidence>
<dbReference type="EMBL" id="BLRV01000098">
    <property type="protein sequence ID" value="GFP21762.1"/>
    <property type="molecule type" value="Genomic_DNA"/>
</dbReference>
<protein>
    <submittedName>
        <fullName evidence="1">Uncharacterized protein</fullName>
    </submittedName>
</protein>
<sequence length="64" mass="7136">MIRSQHKRLVPDMLCDNVLLYGKDVWDHRVASYGSCPASYLATISFMAARFAQGVRSEGPQAYG</sequence>
<comment type="caution">
    <text evidence="1">The sequence shown here is derived from an EMBL/GenBank/DDBJ whole genome shotgun (WGS) entry which is preliminary data.</text>
</comment>
<evidence type="ECO:0000313" key="1">
    <source>
        <dbReference type="EMBL" id="GFP21762.1"/>
    </source>
</evidence>
<organism evidence="1 2">
    <name type="scientific">Candidatus Hakubella thermalkaliphila</name>
    <dbReference type="NCBI Taxonomy" id="2754717"/>
    <lineage>
        <taxon>Bacteria</taxon>
        <taxon>Bacillati</taxon>
        <taxon>Actinomycetota</taxon>
        <taxon>Actinomycetota incertae sedis</taxon>
        <taxon>Candidatus Hakubellales</taxon>
        <taxon>Candidatus Hakubellaceae</taxon>
        <taxon>Candidatus Hakubella</taxon>
    </lineage>
</organism>
<accession>A0A6V8NN45</accession>